<dbReference type="KEGG" id="gba:J421_0246"/>
<sequence length="247" mass="26083">MRPLQFAPISGRHSSAARLTWWIAPSLGLHALLAIASGVSLLPRDKADDRPAHEVIFLAPLLPRNDPPSDAVRGDGLPGGVLAWHGIDPALQRGVADAVGTSLGAADGAGHALARAVRDLEAPPAPDSTTLVGDDHIFQAVDVDREVERQADAVAPLYPEALRVAGITGGVTVEFVVDTAGRIENGSLHVIGTTHPLFAAAVREAIPGMHFRPAVRSGRVVRQQVIQSFQFVLQPPKTDKDTLPEPI</sequence>
<accession>W0REI0</accession>
<evidence type="ECO:0000313" key="7">
    <source>
        <dbReference type="EMBL" id="AHG87783.1"/>
    </source>
</evidence>
<comment type="subcellular location">
    <subcellularLocation>
        <location evidence="1">Membrane</location>
        <topology evidence="1">Single-pass membrane protein</topology>
    </subcellularLocation>
</comment>
<evidence type="ECO:0000256" key="3">
    <source>
        <dbReference type="ARBA" id="ARBA00022989"/>
    </source>
</evidence>
<keyword evidence="8" id="KW-1185">Reference proteome</keyword>
<dbReference type="HOGENOM" id="CLU_1193432_0_0_0"/>
<evidence type="ECO:0000256" key="1">
    <source>
        <dbReference type="ARBA" id="ARBA00004167"/>
    </source>
</evidence>
<feature type="domain" description="TonB C-terminal" evidence="6">
    <location>
        <begin position="155"/>
        <end position="233"/>
    </location>
</feature>
<dbReference type="eggNOG" id="COG0810">
    <property type="taxonomic scope" value="Bacteria"/>
</dbReference>
<dbReference type="Proteomes" id="UP000019151">
    <property type="component" value="Chromosome"/>
</dbReference>
<name>W0REI0_9BACT</name>
<keyword evidence="4 5" id="KW-0472">Membrane</keyword>
<dbReference type="GO" id="GO:0016020">
    <property type="term" value="C:membrane"/>
    <property type="evidence" value="ECO:0007669"/>
    <property type="project" value="UniProtKB-SubCell"/>
</dbReference>
<dbReference type="NCBIfam" id="TIGR01352">
    <property type="entry name" value="tonB_Cterm"/>
    <property type="match status" value="1"/>
</dbReference>
<dbReference type="PATRIC" id="fig|861299.3.peg.251"/>
<keyword evidence="3 5" id="KW-1133">Transmembrane helix</keyword>
<gene>
    <name evidence="7" type="ORF">J421_0246</name>
</gene>
<dbReference type="SUPFAM" id="SSF74653">
    <property type="entry name" value="TolA/TonB C-terminal domain"/>
    <property type="match status" value="1"/>
</dbReference>
<reference evidence="7 8" key="1">
    <citation type="journal article" date="2014" name="Genome Announc.">
        <title>Genome Sequence and Methylome of Soil Bacterium Gemmatirosa kalamazoonensis KBS708T, a Member of the Rarely Cultivated Gemmatimonadetes Phylum.</title>
        <authorList>
            <person name="Debruyn J.M."/>
            <person name="Radosevich M."/>
            <person name="Wommack K.E."/>
            <person name="Polson S.W."/>
            <person name="Hauser L.J."/>
            <person name="Fawaz M.N."/>
            <person name="Korlach J."/>
            <person name="Tsai Y.C."/>
        </authorList>
    </citation>
    <scope>NUCLEOTIDE SEQUENCE [LARGE SCALE GENOMIC DNA]</scope>
    <source>
        <strain evidence="7 8">KBS708</strain>
    </source>
</reference>
<evidence type="ECO:0000256" key="4">
    <source>
        <dbReference type="ARBA" id="ARBA00023136"/>
    </source>
</evidence>
<dbReference type="InterPro" id="IPR037682">
    <property type="entry name" value="TonB_C"/>
</dbReference>
<dbReference type="AlphaFoldDB" id="W0REI0"/>
<proteinExistence type="predicted"/>
<organism evidence="7 8">
    <name type="scientific">Gemmatirosa kalamazoonensis</name>
    <dbReference type="NCBI Taxonomy" id="861299"/>
    <lineage>
        <taxon>Bacteria</taxon>
        <taxon>Pseudomonadati</taxon>
        <taxon>Gemmatimonadota</taxon>
        <taxon>Gemmatimonadia</taxon>
        <taxon>Gemmatimonadales</taxon>
        <taxon>Gemmatimonadaceae</taxon>
        <taxon>Gemmatirosa</taxon>
    </lineage>
</organism>
<dbReference type="InParanoid" id="W0REI0"/>
<protein>
    <submittedName>
        <fullName evidence="7">TonB family protein</fullName>
    </submittedName>
</protein>
<dbReference type="Gene3D" id="3.30.1150.10">
    <property type="match status" value="1"/>
</dbReference>
<evidence type="ECO:0000313" key="8">
    <source>
        <dbReference type="Proteomes" id="UP000019151"/>
    </source>
</evidence>
<dbReference type="STRING" id="861299.J421_0246"/>
<feature type="transmembrane region" description="Helical" evidence="5">
    <location>
        <begin position="20"/>
        <end position="42"/>
    </location>
</feature>
<dbReference type="Pfam" id="PF03544">
    <property type="entry name" value="TonB_C"/>
    <property type="match status" value="1"/>
</dbReference>
<dbReference type="GO" id="GO:0055085">
    <property type="term" value="P:transmembrane transport"/>
    <property type="evidence" value="ECO:0007669"/>
    <property type="project" value="InterPro"/>
</dbReference>
<evidence type="ECO:0000259" key="6">
    <source>
        <dbReference type="Pfam" id="PF03544"/>
    </source>
</evidence>
<evidence type="ECO:0000256" key="2">
    <source>
        <dbReference type="ARBA" id="ARBA00022692"/>
    </source>
</evidence>
<keyword evidence="2 5" id="KW-0812">Transmembrane</keyword>
<dbReference type="InterPro" id="IPR006260">
    <property type="entry name" value="TonB/TolA_C"/>
</dbReference>
<evidence type="ECO:0000256" key="5">
    <source>
        <dbReference type="SAM" id="Phobius"/>
    </source>
</evidence>
<dbReference type="EMBL" id="CP007128">
    <property type="protein sequence ID" value="AHG87783.1"/>
    <property type="molecule type" value="Genomic_DNA"/>
</dbReference>